<accession>A0A9D1JEJ2</accession>
<proteinExistence type="predicted"/>
<dbReference type="Pfam" id="PF00583">
    <property type="entry name" value="Acetyltransf_1"/>
    <property type="match status" value="1"/>
</dbReference>
<dbReference type="PROSITE" id="PS51186">
    <property type="entry name" value="GNAT"/>
    <property type="match status" value="1"/>
</dbReference>
<evidence type="ECO:0000313" key="2">
    <source>
        <dbReference type="EMBL" id="HIR89566.1"/>
    </source>
</evidence>
<sequence length="165" mass="19004">MERNLFLHFERHQVVQKCWRKVNNKWTIQDAPFIDQWSEEDYNILIKCLKNTIRTGGVVFGAFLEGQLKGFASVEPALFGKNQEYMDLSSIHVSEDMRGHGIGKQLFQLAAAWAKSNGAKKLYISAHSAVESQAFYHAMGCVEAVEYKKEHVEQEPCDCQLEYWL</sequence>
<gene>
    <name evidence="2" type="ORF">IAC96_11525</name>
</gene>
<name>A0A9D1JEJ2_9FIRM</name>
<dbReference type="CDD" id="cd04301">
    <property type="entry name" value="NAT_SF"/>
    <property type="match status" value="1"/>
</dbReference>
<dbReference type="Proteomes" id="UP000824201">
    <property type="component" value="Unassembled WGS sequence"/>
</dbReference>
<dbReference type="EMBL" id="DVHN01000154">
    <property type="protein sequence ID" value="HIR89566.1"/>
    <property type="molecule type" value="Genomic_DNA"/>
</dbReference>
<dbReference type="GO" id="GO:0016747">
    <property type="term" value="F:acyltransferase activity, transferring groups other than amino-acyl groups"/>
    <property type="evidence" value="ECO:0007669"/>
    <property type="project" value="InterPro"/>
</dbReference>
<reference evidence="2" key="1">
    <citation type="submission" date="2020-10" db="EMBL/GenBank/DDBJ databases">
        <authorList>
            <person name="Gilroy R."/>
        </authorList>
    </citation>
    <scope>NUCLEOTIDE SEQUENCE</scope>
    <source>
        <strain evidence="2">ChiW13-3771</strain>
    </source>
</reference>
<dbReference type="InterPro" id="IPR016181">
    <property type="entry name" value="Acyl_CoA_acyltransferase"/>
</dbReference>
<organism evidence="2 3">
    <name type="scientific">Candidatus Fimimorpha faecalis</name>
    <dbReference type="NCBI Taxonomy" id="2840824"/>
    <lineage>
        <taxon>Bacteria</taxon>
        <taxon>Bacillati</taxon>
        <taxon>Bacillota</taxon>
        <taxon>Clostridia</taxon>
        <taxon>Eubacteriales</taxon>
        <taxon>Candidatus Fimimorpha</taxon>
    </lineage>
</organism>
<dbReference type="InterPro" id="IPR000182">
    <property type="entry name" value="GNAT_dom"/>
</dbReference>
<protein>
    <submittedName>
        <fullName evidence="2">GNAT family N-acetyltransferase</fullName>
    </submittedName>
</protein>
<comment type="caution">
    <text evidence="2">The sequence shown here is derived from an EMBL/GenBank/DDBJ whole genome shotgun (WGS) entry which is preliminary data.</text>
</comment>
<dbReference type="AlphaFoldDB" id="A0A9D1JEJ2"/>
<evidence type="ECO:0000313" key="3">
    <source>
        <dbReference type="Proteomes" id="UP000824201"/>
    </source>
</evidence>
<dbReference type="SUPFAM" id="SSF55729">
    <property type="entry name" value="Acyl-CoA N-acyltransferases (Nat)"/>
    <property type="match status" value="1"/>
</dbReference>
<feature type="domain" description="N-acetyltransferase" evidence="1">
    <location>
        <begin position="5"/>
        <end position="165"/>
    </location>
</feature>
<dbReference type="Gene3D" id="3.40.630.30">
    <property type="match status" value="1"/>
</dbReference>
<reference evidence="2" key="2">
    <citation type="journal article" date="2021" name="PeerJ">
        <title>Extensive microbial diversity within the chicken gut microbiome revealed by metagenomics and culture.</title>
        <authorList>
            <person name="Gilroy R."/>
            <person name="Ravi A."/>
            <person name="Getino M."/>
            <person name="Pursley I."/>
            <person name="Horton D.L."/>
            <person name="Alikhan N.F."/>
            <person name="Baker D."/>
            <person name="Gharbi K."/>
            <person name="Hall N."/>
            <person name="Watson M."/>
            <person name="Adriaenssens E.M."/>
            <person name="Foster-Nyarko E."/>
            <person name="Jarju S."/>
            <person name="Secka A."/>
            <person name="Antonio M."/>
            <person name="Oren A."/>
            <person name="Chaudhuri R.R."/>
            <person name="La Ragione R."/>
            <person name="Hildebrand F."/>
            <person name="Pallen M.J."/>
        </authorList>
    </citation>
    <scope>NUCLEOTIDE SEQUENCE</scope>
    <source>
        <strain evidence="2">ChiW13-3771</strain>
    </source>
</reference>
<evidence type="ECO:0000259" key="1">
    <source>
        <dbReference type="PROSITE" id="PS51186"/>
    </source>
</evidence>